<feature type="compositionally biased region" description="Low complexity" evidence="1">
    <location>
        <begin position="38"/>
        <end position="48"/>
    </location>
</feature>
<gene>
    <name evidence="2" type="ORF">AK812_SmicGene6539</name>
</gene>
<comment type="caution">
    <text evidence="2">The sequence shown here is derived from an EMBL/GenBank/DDBJ whole genome shotgun (WGS) entry which is preliminary data.</text>
</comment>
<dbReference type="AlphaFoldDB" id="A0A1Q9EQX3"/>
<proteinExistence type="predicted"/>
<evidence type="ECO:0000256" key="1">
    <source>
        <dbReference type="SAM" id="MobiDB-lite"/>
    </source>
</evidence>
<organism evidence="2 3">
    <name type="scientific">Symbiodinium microadriaticum</name>
    <name type="common">Dinoflagellate</name>
    <name type="synonym">Zooxanthella microadriatica</name>
    <dbReference type="NCBI Taxonomy" id="2951"/>
    <lineage>
        <taxon>Eukaryota</taxon>
        <taxon>Sar</taxon>
        <taxon>Alveolata</taxon>
        <taxon>Dinophyceae</taxon>
        <taxon>Suessiales</taxon>
        <taxon>Symbiodiniaceae</taxon>
        <taxon>Symbiodinium</taxon>
    </lineage>
</organism>
<reference evidence="2 3" key="1">
    <citation type="submission" date="2016-02" db="EMBL/GenBank/DDBJ databases">
        <title>Genome analysis of coral dinoflagellate symbionts highlights evolutionary adaptations to a symbiotic lifestyle.</title>
        <authorList>
            <person name="Aranda M."/>
            <person name="Li Y."/>
            <person name="Liew Y.J."/>
            <person name="Baumgarten S."/>
            <person name="Simakov O."/>
            <person name="Wilson M."/>
            <person name="Piel J."/>
            <person name="Ashoor H."/>
            <person name="Bougouffa S."/>
            <person name="Bajic V.B."/>
            <person name="Ryu T."/>
            <person name="Ravasi T."/>
            <person name="Bayer T."/>
            <person name="Micklem G."/>
            <person name="Kim H."/>
            <person name="Bhak J."/>
            <person name="Lajeunesse T.C."/>
            <person name="Voolstra C.R."/>
        </authorList>
    </citation>
    <scope>NUCLEOTIDE SEQUENCE [LARGE SCALE GENOMIC DNA]</scope>
    <source>
        <strain evidence="2 3">CCMP2467</strain>
    </source>
</reference>
<name>A0A1Q9EQX3_SYMMI</name>
<feature type="region of interest" description="Disordered" evidence="1">
    <location>
        <begin position="25"/>
        <end position="56"/>
    </location>
</feature>
<protein>
    <submittedName>
        <fullName evidence="2">Uncharacterized protein</fullName>
    </submittedName>
</protein>
<sequence>MTGLPNCFTPAFQILEAQLTECQRMPEVAETDDEVEQSEQSSQSRSDSATLPASRATAYQRTMSLALA</sequence>
<dbReference type="EMBL" id="LSRX01000090">
    <property type="protein sequence ID" value="OLQ09820.1"/>
    <property type="molecule type" value="Genomic_DNA"/>
</dbReference>
<accession>A0A1Q9EQX3</accession>
<dbReference type="Proteomes" id="UP000186817">
    <property type="component" value="Unassembled WGS sequence"/>
</dbReference>
<evidence type="ECO:0000313" key="3">
    <source>
        <dbReference type="Proteomes" id="UP000186817"/>
    </source>
</evidence>
<evidence type="ECO:0000313" key="2">
    <source>
        <dbReference type="EMBL" id="OLQ09820.1"/>
    </source>
</evidence>
<keyword evidence="3" id="KW-1185">Reference proteome</keyword>